<dbReference type="GeneID" id="70242237"/>
<accession>A0AAD4KIC3</accession>
<evidence type="ECO:0000313" key="1">
    <source>
        <dbReference type="EMBL" id="KAH8691824.1"/>
    </source>
</evidence>
<dbReference type="AlphaFoldDB" id="A0AAD4KIC3"/>
<dbReference type="EMBL" id="JAJTJA010000011">
    <property type="protein sequence ID" value="KAH8691824.1"/>
    <property type="molecule type" value="Genomic_DNA"/>
</dbReference>
<comment type="caution">
    <text evidence="1">The sequence shown here is derived from an EMBL/GenBank/DDBJ whole genome shotgun (WGS) entry which is preliminary data.</text>
</comment>
<sequence length="270" mass="31020">MPNILCTLSDPDVQGAIECGEGLIRDNLSTYIYQNFTIWQKEGFWFHNSPSLSASTRSIEERAGYAFRHAYTLPESRSDRRLRLFVSQTLLYFSLKLLMRETKREMEHGMLKNSRWQTAAKLSMDRLLAVAYPDEWDTMSISQKDTLRVKLHEFKRQGSRCWQAAGLNLHSSLFSKNHKKYPIQKLDIVINYVFNAHPDVVSIYNGFDELMTQVLCGDTVTAWPSRQVINDKVAATMLAVDARKTTPPQPNTSPADTDPLKRSWLDVVLQ</sequence>
<gene>
    <name evidence="1" type="ORF">BGW36DRAFT_304266</name>
</gene>
<dbReference type="RefSeq" id="XP_046067821.1">
    <property type="nucleotide sequence ID" value="XM_046211950.1"/>
</dbReference>
<dbReference type="Proteomes" id="UP001201262">
    <property type="component" value="Unassembled WGS sequence"/>
</dbReference>
<organism evidence="1 2">
    <name type="scientific">Talaromyces proteolyticus</name>
    <dbReference type="NCBI Taxonomy" id="1131652"/>
    <lineage>
        <taxon>Eukaryota</taxon>
        <taxon>Fungi</taxon>
        <taxon>Dikarya</taxon>
        <taxon>Ascomycota</taxon>
        <taxon>Pezizomycotina</taxon>
        <taxon>Eurotiomycetes</taxon>
        <taxon>Eurotiomycetidae</taxon>
        <taxon>Eurotiales</taxon>
        <taxon>Trichocomaceae</taxon>
        <taxon>Talaromyces</taxon>
        <taxon>Talaromyces sect. Bacilispori</taxon>
    </lineage>
</organism>
<keyword evidence="2" id="KW-1185">Reference proteome</keyword>
<protein>
    <submittedName>
        <fullName evidence="1">Uncharacterized protein</fullName>
    </submittedName>
</protein>
<proteinExistence type="predicted"/>
<name>A0AAD4KIC3_9EURO</name>
<evidence type="ECO:0000313" key="2">
    <source>
        <dbReference type="Proteomes" id="UP001201262"/>
    </source>
</evidence>
<reference evidence="1" key="1">
    <citation type="submission" date="2021-12" db="EMBL/GenBank/DDBJ databases">
        <title>Convergent genome expansion in fungi linked to evolution of root-endophyte symbiosis.</title>
        <authorList>
            <consortium name="DOE Joint Genome Institute"/>
            <person name="Ke Y.-H."/>
            <person name="Bonito G."/>
            <person name="Liao H.-L."/>
            <person name="Looney B."/>
            <person name="Rojas-Flechas A."/>
            <person name="Nash J."/>
            <person name="Hameed K."/>
            <person name="Schadt C."/>
            <person name="Martin F."/>
            <person name="Crous P.W."/>
            <person name="Miettinen O."/>
            <person name="Magnuson J.K."/>
            <person name="Labbe J."/>
            <person name="Jacobson D."/>
            <person name="Doktycz M.J."/>
            <person name="Veneault-Fourrey C."/>
            <person name="Kuo A."/>
            <person name="Mondo S."/>
            <person name="Calhoun S."/>
            <person name="Riley R."/>
            <person name="Ohm R."/>
            <person name="LaButti K."/>
            <person name="Andreopoulos B."/>
            <person name="Pangilinan J."/>
            <person name="Nolan M."/>
            <person name="Tritt A."/>
            <person name="Clum A."/>
            <person name="Lipzen A."/>
            <person name="Daum C."/>
            <person name="Barry K."/>
            <person name="Grigoriev I.V."/>
            <person name="Vilgalys R."/>
        </authorList>
    </citation>
    <scope>NUCLEOTIDE SEQUENCE</scope>
    <source>
        <strain evidence="1">PMI_201</strain>
    </source>
</reference>